<comment type="caution">
    <text evidence="1">The sequence shown here is derived from an EMBL/GenBank/DDBJ whole genome shotgun (WGS) entry which is preliminary data.</text>
</comment>
<dbReference type="EMBL" id="JACGCM010001872">
    <property type="protein sequence ID" value="KAF6147913.1"/>
    <property type="molecule type" value="Genomic_DNA"/>
</dbReference>
<reference evidence="1 2" key="1">
    <citation type="journal article" date="2020" name="IScience">
        <title>Genome Sequencing of the Endangered Kingdonia uniflora (Circaeasteraceae, Ranunculales) Reveals Potential Mechanisms of Evolutionary Specialization.</title>
        <authorList>
            <person name="Sun Y."/>
            <person name="Deng T."/>
            <person name="Zhang A."/>
            <person name="Moore M.J."/>
            <person name="Landis J.B."/>
            <person name="Lin N."/>
            <person name="Zhang H."/>
            <person name="Zhang X."/>
            <person name="Huang J."/>
            <person name="Zhang X."/>
            <person name="Sun H."/>
            <person name="Wang H."/>
        </authorList>
    </citation>
    <scope>NUCLEOTIDE SEQUENCE [LARGE SCALE GENOMIC DNA]</scope>
    <source>
        <strain evidence="1">TB1705</strain>
        <tissue evidence="1">Leaf</tissue>
    </source>
</reference>
<evidence type="ECO:0000313" key="1">
    <source>
        <dbReference type="EMBL" id="KAF6147913.1"/>
    </source>
</evidence>
<dbReference type="PANTHER" id="PTHR31509">
    <property type="entry name" value="BPS1-LIKE PROTEIN"/>
    <property type="match status" value="1"/>
</dbReference>
<name>A0A7J7LZ75_9MAGN</name>
<dbReference type="OrthoDB" id="691840at2759"/>
<proteinExistence type="predicted"/>
<dbReference type="Proteomes" id="UP000541444">
    <property type="component" value="Unassembled WGS sequence"/>
</dbReference>
<sequence length="319" mass="36763">MDSSSNTSVSGFYSFLTREIDNLESIFISTNFMSVEFLQRVLSIIRSFHSQCIILVQNLHLPVGDKWLDEYMDESARLWEACNVIKSGISGIENYYMTLGDIISSLEEHNNQNPQLLRRVFRSISTCHRQAVGLEEENKALKETKFQSLSLWFDEKVYSLESKLNGFNGFRGVLYAMRHVSSLLLMILLSGLVYRWPESKFRRGDSEGCLFFGSTFMVSTSRLRRKVLGETNLIEDNPGILLYEFRNVRSSINEFKLELESKGMVQHESDNGIQDKLDDLKRSFGILRSGIESIVVQLDDFFDEIAEGRRKLLDICSHR</sequence>
<protein>
    <recommendedName>
        <fullName evidence="3">BPS1-like protein</fullName>
    </recommendedName>
</protein>
<gene>
    <name evidence="1" type="ORF">GIB67_014493</name>
</gene>
<evidence type="ECO:0008006" key="3">
    <source>
        <dbReference type="Google" id="ProtNLM"/>
    </source>
</evidence>
<dbReference type="AlphaFoldDB" id="A0A7J7LZ75"/>
<evidence type="ECO:0000313" key="2">
    <source>
        <dbReference type="Proteomes" id="UP000541444"/>
    </source>
</evidence>
<keyword evidence="2" id="KW-1185">Reference proteome</keyword>
<organism evidence="1 2">
    <name type="scientific">Kingdonia uniflora</name>
    <dbReference type="NCBI Taxonomy" id="39325"/>
    <lineage>
        <taxon>Eukaryota</taxon>
        <taxon>Viridiplantae</taxon>
        <taxon>Streptophyta</taxon>
        <taxon>Embryophyta</taxon>
        <taxon>Tracheophyta</taxon>
        <taxon>Spermatophyta</taxon>
        <taxon>Magnoliopsida</taxon>
        <taxon>Ranunculales</taxon>
        <taxon>Circaeasteraceae</taxon>
        <taxon>Kingdonia</taxon>
    </lineage>
</organism>
<accession>A0A7J7LZ75</accession>